<keyword evidence="2" id="KW-1185">Reference proteome</keyword>
<accession>A0AAE1SYY0</accession>
<protein>
    <submittedName>
        <fullName evidence="1">Uncharacterized protein</fullName>
    </submittedName>
</protein>
<organism evidence="1 2">
    <name type="scientific">Anisodus tanguticus</name>
    <dbReference type="NCBI Taxonomy" id="243964"/>
    <lineage>
        <taxon>Eukaryota</taxon>
        <taxon>Viridiplantae</taxon>
        <taxon>Streptophyta</taxon>
        <taxon>Embryophyta</taxon>
        <taxon>Tracheophyta</taxon>
        <taxon>Spermatophyta</taxon>
        <taxon>Magnoliopsida</taxon>
        <taxon>eudicotyledons</taxon>
        <taxon>Gunneridae</taxon>
        <taxon>Pentapetalae</taxon>
        <taxon>asterids</taxon>
        <taxon>lamiids</taxon>
        <taxon>Solanales</taxon>
        <taxon>Solanaceae</taxon>
        <taxon>Solanoideae</taxon>
        <taxon>Hyoscyameae</taxon>
        <taxon>Anisodus</taxon>
    </lineage>
</organism>
<evidence type="ECO:0000313" key="1">
    <source>
        <dbReference type="EMBL" id="KAK4377316.1"/>
    </source>
</evidence>
<dbReference type="Proteomes" id="UP001291623">
    <property type="component" value="Unassembled WGS sequence"/>
</dbReference>
<name>A0AAE1SYY0_9SOLA</name>
<dbReference type="EMBL" id="JAVYJV010000002">
    <property type="protein sequence ID" value="KAK4377316.1"/>
    <property type="molecule type" value="Genomic_DNA"/>
</dbReference>
<dbReference type="PANTHER" id="PTHR34222:SF82">
    <property type="entry name" value="CCHC-TYPE DOMAIN-CONTAINING PROTEIN"/>
    <property type="match status" value="1"/>
</dbReference>
<proteinExistence type="predicted"/>
<reference evidence="1" key="1">
    <citation type="submission" date="2023-12" db="EMBL/GenBank/DDBJ databases">
        <title>Genome assembly of Anisodus tanguticus.</title>
        <authorList>
            <person name="Wang Y.-J."/>
        </authorList>
    </citation>
    <scope>NUCLEOTIDE SEQUENCE</scope>
    <source>
        <strain evidence="1">KB-2021</strain>
        <tissue evidence="1">Leaf</tissue>
    </source>
</reference>
<evidence type="ECO:0000313" key="2">
    <source>
        <dbReference type="Proteomes" id="UP001291623"/>
    </source>
</evidence>
<sequence>MSFKHSFPLLVVLVNQRSIVSNFQMQKVWQFLMELNKSYDHAKSQILMTYPVPSVNQAYAIIINVVSQRMNVHSQNAGLIDVGDSVATLMTNRSQVVDSHAYMTNRAPAYGYNNNLRSKYNN</sequence>
<dbReference type="PANTHER" id="PTHR34222">
    <property type="entry name" value="GAG_PRE-INTEGRS DOMAIN-CONTAINING PROTEIN"/>
    <property type="match status" value="1"/>
</dbReference>
<gene>
    <name evidence="1" type="ORF">RND71_003612</name>
</gene>
<comment type="caution">
    <text evidence="1">The sequence shown here is derived from an EMBL/GenBank/DDBJ whole genome shotgun (WGS) entry which is preliminary data.</text>
</comment>
<dbReference type="AlphaFoldDB" id="A0AAE1SYY0"/>